<dbReference type="PANTHER" id="PTHR47963:SF8">
    <property type="entry name" value="ATP-DEPENDENT RNA HELICASE DEAD"/>
    <property type="match status" value="1"/>
</dbReference>
<dbReference type="Pfam" id="PF25399">
    <property type="entry name" value="DeaD_dimer"/>
    <property type="match status" value="1"/>
</dbReference>
<dbReference type="InterPro" id="IPR050547">
    <property type="entry name" value="DEAD_box_RNA_helicases"/>
</dbReference>
<dbReference type="InterPro" id="IPR028618">
    <property type="entry name" value="DEAD_helicase_DeaD"/>
</dbReference>
<evidence type="ECO:0000256" key="11">
    <source>
        <dbReference type="PROSITE-ProRule" id="PRU00552"/>
    </source>
</evidence>
<dbReference type="GO" id="GO:0033592">
    <property type="term" value="F:RNA strand annealing activity"/>
    <property type="evidence" value="ECO:0007669"/>
    <property type="project" value="TreeGrafter"/>
</dbReference>
<dbReference type="PROSITE" id="PS51192">
    <property type="entry name" value="HELICASE_ATP_BIND_1"/>
    <property type="match status" value="1"/>
</dbReference>
<evidence type="ECO:0000256" key="7">
    <source>
        <dbReference type="ARBA" id="ARBA00022884"/>
    </source>
</evidence>
<dbReference type="SMART" id="SM00490">
    <property type="entry name" value="HELICc"/>
    <property type="match status" value="1"/>
</dbReference>
<keyword evidence="7 10" id="KW-0694">RNA-binding</keyword>
<evidence type="ECO:0000313" key="16">
    <source>
        <dbReference type="EMBL" id="QTD49575.1"/>
    </source>
</evidence>
<dbReference type="RefSeq" id="WP_237379206.1">
    <property type="nucleotide sequence ID" value="NZ_CP071793.1"/>
</dbReference>
<organism evidence="16 17">
    <name type="scientific">Sulfidibacter corallicola</name>
    <dbReference type="NCBI Taxonomy" id="2818388"/>
    <lineage>
        <taxon>Bacteria</taxon>
        <taxon>Pseudomonadati</taxon>
        <taxon>Acidobacteriota</taxon>
        <taxon>Holophagae</taxon>
        <taxon>Acanthopleuribacterales</taxon>
        <taxon>Acanthopleuribacteraceae</taxon>
        <taxon>Sulfidibacter</taxon>
    </lineage>
</organism>
<evidence type="ECO:0000256" key="12">
    <source>
        <dbReference type="SAM" id="MobiDB-lite"/>
    </source>
</evidence>
<dbReference type="InterPro" id="IPR034415">
    <property type="entry name" value="CsdA_RRM"/>
</dbReference>
<feature type="compositionally biased region" description="Basic residues" evidence="12">
    <location>
        <begin position="556"/>
        <end position="566"/>
    </location>
</feature>
<dbReference type="SUPFAM" id="SSF52540">
    <property type="entry name" value="P-loop containing nucleoside triphosphate hydrolases"/>
    <property type="match status" value="1"/>
</dbReference>
<dbReference type="InterPro" id="IPR027417">
    <property type="entry name" value="P-loop_NTPase"/>
</dbReference>
<dbReference type="CDD" id="cd12499">
    <property type="entry name" value="RRM_EcCsdA_like"/>
    <property type="match status" value="1"/>
</dbReference>
<feature type="domain" description="Helicase ATP-binding" evidence="13">
    <location>
        <begin position="40"/>
        <end position="211"/>
    </location>
</feature>
<accession>A0A8A4TSQ1</accession>
<dbReference type="EC" id="3.6.4.13" evidence="10"/>
<proteinExistence type="inferred from homology"/>
<dbReference type="InterPro" id="IPR000629">
    <property type="entry name" value="RNA-helicase_DEAD-box_CS"/>
</dbReference>
<comment type="function">
    <text evidence="10">DEAD-box RNA helicase involved in various cellular processes at low temperature, including ribosome biogenesis, mRNA degradation and translation initiation.</text>
</comment>
<keyword evidence="5 10" id="KW-0347">Helicase</keyword>
<feature type="domain" description="Helicase C-terminal" evidence="14">
    <location>
        <begin position="235"/>
        <end position="382"/>
    </location>
</feature>
<dbReference type="HAMAP" id="MF_00964">
    <property type="entry name" value="DEAD_helicase_DeaD"/>
    <property type="match status" value="1"/>
</dbReference>
<dbReference type="PROSITE" id="PS51195">
    <property type="entry name" value="Q_MOTIF"/>
    <property type="match status" value="1"/>
</dbReference>
<evidence type="ECO:0000256" key="9">
    <source>
        <dbReference type="ARBA" id="ARBA00047984"/>
    </source>
</evidence>
<evidence type="ECO:0000259" key="13">
    <source>
        <dbReference type="PROSITE" id="PS51192"/>
    </source>
</evidence>
<dbReference type="PROSITE" id="PS00039">
    <property type="entry name" value="DEAD_ATP_HELICASE"/>
    <property type="match status" value="1"/>
</dbReference>
<dbReference type="GO" id="GO:0000027">
    <property type="term" value="P:ribosomal large subunit assembly"/>
    <property type="evidence" value="ECO:0007669"/>
    <property type="project" value="UniProtKB-UniRule"/>
</dbReference>
<evidence type="ECO:0000256" key="2">
    <source>
        <dbReference type="ARBA" id="ARBA00022490"/>
    </source>
</evidence>
<feature type="compositionally biased region" description="Basic and acidic residues" evidence="12">
    <location>
        <begin position="567"/>
        <end position="576"/>
    </location>
</feature>
<dbReference type="CDD" id="cd00268">
    <property type="entry name" value="DEADc"/>
    <property type="match status" value="1"/>
</dbReference>
<dbReference type="InterPro" id="IPR014001">
    <property type="entry name" value="Helicase_ATP-bd"/>
</dbReference>
<dbReference type="Gene3D" id="3.30.70.330">
    <property type="match status" value="1"/>
</dbReference>
<keyword evidence="6 10" id="KW-0067">ATP-binding</keyword>
<dbReference type="PROSITE" id="PS51194">
    <property type="entry name" value="HELICASE_CTER"/>
    <property type="match status" value="1"/>
</dbReference>
<dbReference type="Gene3D" id="3.40.50.300">
    <property type="entry name" value="P-loop containing nucleotide triphosphate hydrolases"/>
    <property type="match status" value="2"/>
</dbReference>
<dbReference type="Pfam" id="PF03880">
    <property type="entry name" value="DbpA"/>
    <property type="match status" value="1"/>
</dbReference>
<comment type="subcellular location">
    <subcellularLocation>
        <location evidence="1 10">Cytoplasm</location>
    </subcellularLocation>
</comment>
<dbReference type="PANTHER" id="PTHR47963">
    <property type="entry name" value="DEAD-BOX ATP-DEPENDENT RNA HELICASE 47, MITOCHONDRIAL"/>
    <property type="match status" value="1"/>
</dbReference>
<dbReference type="InterPro" id="IPR012677">
    <property type="entry name" value="Nucleotide-bd_a/b_plait_sf"/>
</dbReference>
<evidence type="ECO:0000256" key="3">
    <source>
        <dbReference type="ARBA" id="ARBA00022741"/>
    </source>
</evidence>
<evidence type="ECO:0000313" key="17">
    <source>
        <dbReference type="Proteomes" id="UP000663929"/>
    </source>
</evidence>
<feature type="compositionally biased region" description="Basic residues" evidence="12">
    <location>
        <begin position="577"/>
        <end position="587"/>
    </location>
</feature>
<name>A0A8A4TSQ1_SULCO</name>
<feature type="region of interest" description="Disordered" evidence="12">
    <location>
        <begin position="441"/>
        <end position="473"/>
    </location>
</feature>
<feature type="compositionally biased region" description="Basic and acidic residues" evidence="12">
    <location>
        <begin position="445"/>
        <end position="461"/>
    </location>
</feature>
<gene>
    <name evidence="10" type="primary">deaD</name>
    <name evidence="10" type="synonym">csdA</name>
    <name evidence="16" type="ORF">J3U87_28645</name>
</gene>
<dbReference type="GO" id="GO:0005840">
    <property type="term" value="C:ribosome"/>
    <property type="evidence" value="ECO:0007669"/>
    <property type="project" value="TreeGrafter"/>
</dbReference>
<keyword evidence="3 10" id="KW-0547">Nucleotide-binding</keyword>
<dbReference type="EMBL" id="CP071793">
    <property type="protein sequence ID" value="QTD49575.1"/>
    <property type="molecule type" value="Genomic_DNA"/>
</dbReference>
<feature type="short sequence motif" description="Q motif" evidence="11">
    <location>
        <begin position="9"/>
        <end position="37"/>
    </location>
</feature>
<keyword evidence="4 10" id="KW-0378">Hydrolase</keyword>
<dbReference type="Pfam" id="PF00271">
    <property type="entry name" value="Helicase_C"/>
    <property type="match status" value="1"/>
</dbReference>
<feature type="region of interest" description="Disordered" evidence="12">
    <location>
        <begin position="541"/>
        <end position="587"/>
    </location>
</feature>
<dbReference type="InterPro" id="IPR011545">
    <property type="entry name" value="DEAD/DEAH_box_helicase_dom"/>
</dbReference>
<dbReference type="GO" id="GO:0070417">
    <property type="term" value="P:cellular response to cold"/>
    <property type="evidence" value="ECO:0007669"/>
    <property type="project" value="InterPro"/>
</dbReference>
<dbReference type="GO" id="GO:0003724">
    <property type="term" value="F:RNA helicase activity"/>
    <property type="evidence" value="ECO:0007669"/>
    <property type="project" value="UniProtKB-UniRule"/>
</dbReference>
<dbReference type="InterPro" id="IPR044742">
    <property type="entry name" value="DEAD/DEAH_RhlB"/>
</dbReference>
<dbReference type="GO" id="GO:0006401">
    <property type="term" value="P:RNA catabolic process"/>
    <property type="evidence" value="ECO:0007669"/>
    <property type="project" value="UniProtKB-UniRule"/>
</dbReference>
<comment type="catalytic activity">
    <reaction evidence="9 10">
        <text>ATP + H2O = ADP + phosphate + H(+)</text>
        <dbReference type="Rhea" id="RHEA:13065"/>
        <dbReference type="ChEBI" id="CHEBI:15377"/>
        <dbReference type="ChEBI" id="CHEBI:15378"/>
        <dbReference type="ChEBI" id="CHEBI:30616"/>
        <dbReference type="ChEBI" id="CHEBI:43474"/>
        <dbReference type="ChEBI" id="CHEBI:456216"/>
        <dbReference type="EC" id="3.6.4.13"/>
    </reaction>
</comment>
<keyword evidence="8 10" id="KW-0346">Stress response</keyword>
<dbReference type="InterPro" id="IPR057325">
    <property type="entry name" value="DeaD_dimer"/>
</dbReference>
<dbReference type="GO" id="GO:0016787">
    <property type="term" value="F:hydrolase activity"/>
    <property type="evidence" value="ECO:0007669"/>
    <property type="project" value="UniProtKB-KW"/>
</dbReference>
<evidence type="ECO:0000256" key="8">
    <source>
        <dbReference type="ARBA" id="ARBA00023016"/>
    </source>
</evidence>
<evidence type="ECO:0000256" key="1">
    <source>
        <dbReference type="ARBA" id="ARBA00004496"/>
    </source>
</evidence>
<reference evidence="16" key="1">
    <citation type="submission" date="2021-03" db="EMBL/GenBank/DDBJ databases">
        <title>Acanthopleuribacteraceae sp. M133.</title>
        <authorList>
            <person name="Wang G."/>
        </authorList>
    </citation>
    <scope>NUCLEOTIDE SEQUENCE</scope>
    <source>
        <strain evidence="16">M133</strain>
    </source>
</reference>
<feature type="domain" description="DEAD-box RNA helicase Q" evidence="15">
    <location>
        <begin position="9"/>
        <end position="37"/>
    </location>
</feature>
<evidence type="ECO:0000256" key="4">
    <source>
        <dbReference type="ARBA" id="ARBA00022801"/>
    </source>
</evidence>
<dbReference type="InterPro" id="IPR001650">
    <property type="entry name" value="Helicase_C-like"/>
</dbReference>
<dbReference type="AlphaFoldDB" id="A0A8A4TSQ1"/>
<evidence type="ECO:0000259" key="14">
    <source>
        <dbReference type="PROSITE" id="PS51194"/>
    </source>
</evidence>
<dbReference type="InterPro" id="IPR014014">
    <property type="entry name" value="RNA_helicase_DEAD_Q_motif"/>
</dbReference>
<evidence type="ECO:0000256" key="10">
    <source>
        <dbReference type="HAMAP-Rule" id="MF_00964"/>
    </source>
</evidence>
<dbReference type="GO" id="GO:0005829">
    <property type="term" value="C:cytosol"/>
    <property type="evidence" value="ECO:0007669"/>
    <property type="project" value="TreeGrafter"/>
</dbReference>
<dbReference type="CDD" id="cd18787">
    <property type="entry name" value="SF2_C_DEAD"/>
    <property type="match status" value="1"/>
</dbReference>
<dbReference type="GO" id="GO:0005524">
    <property type="term" value="F:ATP binding"/>
    <property type="evidence" value="ECO:0007669"/>
    <property type="project" value="UniProtKB-UniRule"/>
</dbReference>
<comment type="similarity">
    <text evidence="10">Belongs to the DEAD box helicase family. DeaD/CsdA subfamily.</text>
</comment>
<dbReference type="Pfam" id="PF00270">
    <property type="entry name" value="DEAD"/>
    <property type="match status" value="1"/>
</dbReference>
<feature type="compositionally biased region" description="Basic and acidic residues" evidence="12">
    <location>
        <begin position="546"/>
        <end position="555"/>
    </location>
</feature>
<dbReference type="FunFam" id="3.30.70.330:FF:000068">
    <property type="entry name" value="ATP-dependent RNA helicase DeaD"/>
    <property type="match status" value="1"/>
</dbReference>
<keyword evidence="2 10" id="KW-0963">Cytoplasm</keyword>
<dbReference type="InterPro" id="IPR005580">
    <property type="entry name" value="DbpA/CsdA_RNA-bd_dom"/>
</dbReference>
<evidence type="ECO:0000259" key="15">
    <source>
        <dbReference type="PROSITE" id="PS51195"/>
    </source>
</evidence>
<dbReference type="SMART" id="SM00487">
    <property type="entry name" value="DEXDc"/>
    <property type="match status" value="1"/>
</dbReference>
<dbReference type="KEGG" id="scor:J3U87_28645"/>
<evidence type="ECO:0000256" key="6">
    <source>
        <dbReference type="ARBA" id="ARBA00022840"/>
    </source>
</evidence>
<protein>
    <recommendedName>
        <fullName evidence="10">ATP-dependent RNA helicase DeaD</fullName>
        <ecNumber evidence="10">3.6.4.13</ecNumber>
    </recommendedName>
    <alternativeName>
        <fullName evidence="10">Cold-shock DEAD box protein A</fullName>
    </alternativeName>
</protein>
<sequence>MNEQEEQTPSFADLGLSESLLAALDAVGYESPSPIQARMIPHVMEGRDVVGQAQTGTGKTAAFALPLLSRLDLSLKSPQALVLTPTRELAIQVAEAFHRYAHHLKGFHVLPIYGGQAYEGQLRHLKRGVHVVVGTPGRVMDHMRRGTLDVSGLSSLVLDEADEMLRMGFIDDVEWVLDQTPPERQIALFSATMPREVRRIAERHLTDPVEVTIEVRTTTAETIRQRFWMVSGLHKLDALTRILEVEEFDGMMIFVRTKTATLEVAEKLQARGFAAAALNGDLAQKDRERRVERLKSGKLDILVATDVAARGLDVERISHVVNYDIPYDTEAYVHRIGRTGRAGRSGEAILFVSPRERHLLRAIERATRQRIDRMSMPSTDVVNDKRVTRFKEQINETLGLDGLTQMRDIVSSYVEEKNIPALDVAAALAIMVHGDRPLLLDPEPVFERPPRDFRDDRPQRRDRNRRTRPPDAGMARFRIEVGHVHGVKPGQIVGAIANEVGLDSKHIGYIDIFNEFSTVDLPEATPRDVLRHLKKVRVAGQAMRISRQEAGDGRPHRGRGFKHGGHRDKTGRPPDRKVKKFKGNKKP</sequence>
<evidence type="ECO:0000256" key="5">
    <source>
        <dbReference type="ARBA" id="ARBA00022806"/>
    </source>
</evidence>
<dbReference type="Proteomes" id="UP000663929">
    <property type="component" value="Chromosome"/>
</dbReference>
<dbReference type="FunFam" id="3.40.50.300:FF:000108">
    <property type="entry name" value="ATP-dependent RNA helicase RhlE"/>
    <property type="match status" value="1"/>
</dbReference>
<keyword evidence="17" id="KW-1185">Reference proteome</keyword>